<feature type="transmembrane region" description="Helical" evidence="10">
    <location>
        <begin position="174"/>
        <end position="195"/>
    </location>
</feature>
<evidence type="ECO:0000256" key="4">
    <source>
        <dbReference type="ARBA" id="ARBA00022475"/>
    </source>
</evidence>
<protein>
    <submittedName>
        <fullName evidence="13">ABC transporter ATP-binding protein</fullName>
    </submittedName>
</protein>
<feature type="transmembrane region" description="Helical" evidence="10">
    <location>
        <begin position="292"/>
        <end position="314"/>
    </location>
</feature>
<name>A0A9D1GRS1_9MOLU</name>
<dbReference type="InterPro" id="IPR027417">
    <property type="entry name" value="P-loop_NTPase"/>
</dbReference>
<dbReference type="PANTHER" id="PTHR43394">
    <property type="entry name" value="ATP-DEPENDENT PERMEASE MDL1, MITOCHONDRIAL"/>
    <property type="match status" value="1"/>
</dbReference>
<evidence type="ECO:0000256" key="2">
    <source>
        <dbReference type="ARBA" id="ARBA00005417"/>
    </source>
</evidence>
<dbReference type="InterPro" id="IPR039421">
    <property type="entry name" value="Type_1_exporter"/>
</dbReference>
<comment type="subcellular location">
    <subcellularLocation>
        <location evidence="1">Cell membrane</location>
        <topology evidence="1">Multi-pass membrane protein</topology>
    </subcellularLocation>
</comment>
<keyword evidence="6" id="KW-0547">Nucleotide-binding</keyword>
<dbReference type="PROSITE" id="PS50893">
    <property type="entry name" value="ABC_TRANSPORTER_2"/>
    <property type="match status" value="1"/>
</dbReference>
<evidence type="ECO:0000256" key="3">
    <source>
        <dbReference type="ARBA" id="ARBA00022448"/>
    </source>
</evidence>
<dbReference type="EMBL" id="DVLF01000031">
    <property type="protein sequence ID" value="HIT49556.1"/>
    <property type="molecule type" value="Genomic_DNA"/>
</dbReference>
<feature type="transmembrane region" description="Helical" evidence="10">
    <location>
        <begin position="261"/>
        <end position="280"/>
    </location>
</feature>
<dbReference type="SMART" id="SM00382">
    <property type="entry name" value="AAA"/>
    <property type="match status" value="1"/>
</dbReference>
<dbReference type="InterPro" id="IPR011527">
    <property type="entry name" value="ABC1_TM_dom"/>
</dbReference>
<dbReference type="Gene3D" id="3.40.50.300">
    <property type="entry name" value="P-loop containing nucleotide triphosphate hydrolases"/>
    <property type="match status" value="1"/>
</dbReference>
<dbReference type="GO" id="GO:0016887">
    <property type="term" value="F:ATP hydrolysis activity"/>
    <property type="evidence" value="ECO:0007669"/>
    <property type="project" value="InterPro"/>
</dbReference>
<evidence type="ECO:0000259" key="12">
    <source>
        <dbReference type="PROSITE" id="PS50929"/>
    </source>
</evidence>
<evidence type="ECO:0000256" key="1">
    <source>
        <dbReference type="ARBA" id="ARBA00004651"/>
    </source>
</evidence>
<reference evidence="13" key="2">
    <citation type="journal article" date="2021" name="PeerJ">
        <title>Extensive microbial diversity within the chicken gut microbiome revealed by metagenomics and culture.</title>
        <authorList>
            <person name="Gilroy R."/>
            <person name="Ravi A."/>
            <person name="Getino M."/>
            <person name="Pursley I."/>
            <person name="Horton D.L."/>
            <person name="Alikhan N.F."/>
            <person name="Baker D."/>
            <person name="Gharbi K."/>
            <person name="Hall N."/>
            <person name="Watson M."/>
            <person name="Adriaenssens E.M."/>
            <person name="Foster-Nyarko E."/>
            <person name="Jarju S."/>
            <person name="Secka A."/>
            <person name="Antonio M."/>
            <person name="Oren A."/>
            <person name="Chaudhuri R.R."/>
            <person name="La Ragione R."/>
            <person name="Hildebrand F."/>
            <person name="Pallen M.J."/>
        </authorList>
    </citation>
    <scope>NUCLEOTIDE SEQUENCE</scope>
    <source>
        <strain evidence="13">ChiW17-6978</strain>
    </source>
</reference>
<dbReference type="CDD" id="cd18548">
    <property type="entry name" value="ABC_6TM_Tm287_like"/>
    <property type="match status" value="1"/>
</dbReference>
<dbReference type="Proteomes" id="UP000886758">
    <property type="component" value="Unassembled WGS sequence"/>
</dbReference>
<keyword evidence="5 10" id="KW-0812">Transmembrane</keyword>
<evidence type="ECO:0000313" key="14">
    <source>
        <dbReference type="Proteomes" id="UP000886758"/>
    </source>
</evidence>
<dbReference type="GO" id="GO:0015421">
    <property type="term" value="F:ABC-type oligopeptide transporter activity"/>
    <property type="evidence" value="ECO:0007669"/>
    <property type="project" value="TreeGrafter"/>
</dbReference>
<keyword evidence="9 10" id="KW-0472">Membrane</keyword>
<evidence type="ECO:0000256" key="7">
    <source>
        <dbReference type="ARBA" id="ARBA00022840"/>
    </source>
</evidence>
<comment type="caution">
    <text evidence="13">The sequence shown here is derived from an EMBL/GenBank/DDBJ whole genome shotgun (WGS) entry which is preliminary data.</text>
</comment>
<feature type="domain" description="ABC transporter" evidence="11">
    <location>
        <begin position="351"/>
        <end position="586"/>
    </location>
</feature>
<feature type="domain" description="ABC transmembrane type-1" evidence="12">
    <location>
        <begin position="13"/>
        <end position="316"/>
    </location>
</feature>
<feature type="transmembrane region" description="Helical" evidence="10">
    <location>
        <begin position="141"/>
        <end position="162"/>
    </location>
</feature>
<dbReference type="SUPFAM" id="SSF52540">
    <property type="entry name" value="P-loop containing nucleoside triphosphate hydrolases"/>
    <property type="match status" value="1"/>
</dbReference>
<proteinExistence type="inferred from homology"/>
<dbReference type="InterPro" id="IPR003439">
    <property type="entry name" value="ABC_transporter-like_ATP-bd"/>
</dbReference>
<dbReference type="SUPFAM" id="SSF90123">
    <property type="entry name" value="ABC transporter transmembrane region"/>
    <property type="match status" value="1"/>
</dbReference>
<dbReference type="InterPro" id="IPR036640">
    <property type="entry name" value="ABC1_TM_sf"/>
</dbReference>
<feature type="transmembrane region" description="Helical" evidence="10">
    <location>
        <begin position="75"/>
        <end position="98"/>
    </location>
</feature>
<keyword evidence="8 10" id="KW-1133">Transmembrane helix</keyword>
<comment type="similarity">
    <text evidence="2">Belongs to the ABC transporter superfamily.</text>
</comment>
<dbReference type="Pfam" id="PF00005">
    <property type="entry name" value="ABC_tran"/>
    <property type="match status" value="1"/>
</dbReference>
<evidence type="ECO:0000259" key="11">
    <source>
        <dbReference type="PROSITE" id="PS50893"/>
    </source>
</evidence>
<evidence type="ECO:0000313" key="13">
    <source>
        <dbReference type="EMBL" id="HIT49556.1"/>
    </source>
</evidence>
<dbReference type="FunFam" id="3.40.50.300:FF:000854">
    <property type="entry name" value="Multidrug ABC transporter ATP-binding protein"/>
    <property type="match status" value="1"/>
</dbReference>
<keyword evidence="4" id="KW-1003">Cell membrane</keyword>
<dbReference type="PROSITE" id="PS50929">
    <property type="entry name" value="ABC_TM1F"/>
    <property type="match status" value="1"/>
</dbReference>
<dbReference type="Pfam" id="PF00664">
    <property type="entry name" value="ABC_membrane"/>
    <property type="match status" value="1"/>
</dbReference>
<dbReference type="Gene3D" id="1.20.1560.10">
    <property type="entry name" value="ABC transporter type 1, transmembrane domain"/>
    <property type="match status" value="1"/>
</dbReference>
<dbReference type="GO" id="GO:0005524">
    <property type="term" value="F:ATP binding"/>
    <property type="evidence" value="ECO:0007669"/>
    <property type="project" value="UniProtKB-KW"/>
</dbReference>
<evidence type="ECO:0000256" key="9">
    <source>
        <dbReference type="ARBA" id="ARBA00023136"/>
    </source>
</evidence>
<organism evidence="13 14">
    <name type="scientific">Candidatus Pelethenecus faecipullorum</name>
    <dbReference type="NCBI Taxonomy" id="2840900"/>
    <lineage>
        <taxon>Bacteria</taxon>
        <taxon>Bacillati</taxon>
        <taxon>Mycoplasmatota</taxon>
        <taxon>Mollicutes</taxon>
        <taxon>Candidatus Pelethenecus</taxon>
    </lineage>
</organism>
<dbReference type="AlphaFoldDB" id="A0A9D1GRS1"/>
<reference evidence="13" key="1">
    <citation type="submission" date="2020-10" db="EMBL/GenBank/DDBJ databases">
        <authorList>
            <person name="Gilroy R."/>
        </authorList>
    </citation>
    <scope>NUCLEOTIDE SEQUENCE</scope>
    <source>
        <strain evidence="13">ChiW17-6978</strain>
    </source>
</reference>
<dbReference type="GO" id="GO:0005886">
    <property type="term" value="C:plasma membrane"/>
    <property type="evidence" value="ECO:0007669"/>
    <property type="project" value="UniProtKB-SubCell"/>
</dbReference>
<gene>
    <name evidence="13" type="ORF">IAD46_00870</name>
</gene>
<accession>A0A9D1GRS1</accession>
<evidence type="ECO:0000256" key="10">
    <source>
        <dbReference type="SAM" id="Phobius"/>
    </source>
</evidence>
<evidence type="ECO:0000256" key="5">
    <source>
        <dbReference type="ARBA" id="ARBA00022692"/>
    </source>
</evidence>
<keyword evidence="3" id="KW-0813">Transport</keyword>
<sequence length="596" mass="66409">MIKLLKYLDKAAWLMIVFIVGLVILQVYSDLELPGRLTNIITYASTSNALEVQGILTPEMKQEFTDRIINNALQMLGFAVLSMTASIIVGFLAARVAASYSYSLRKAIYRHIQDFSMIEIDRFSTASLITRTTNDITQIQMVVVMVLRMAISAPATAIMGILKASKIQGSSQLSLIVVFAVVALVVLVTTIFLLVMPKFKSIQGFTDKLNLVTRENLTGIRVVRAYGAMEYQEEKFDNVNRPLTKTNVFVNRMMNLMTPGMNIIMHGTSLSILWVGAYWVNENPLNLGNVFGFQQITMFIVMAFMQLIMIFIMVPRGLVSARRVNEVLQVQPSIWNAQVTKLPEESVRGEIEYQNVGFAYEHSDEKVLEDISFKATKGQTVAVIGSTGSGKTTLAHLLLRFFDVSDGRILLDGVDIKDYDLTVLRGKIGLIAQKSLLFKGTIRSNLSFGKEDATDEEMIEALKMAQAYDFVMKDPKGLDAPVSQGGNNFSGGQKQRLSIARALIKKPEILVFDDSFSALDFKTDKMLREGLQTLDYQPTKLIVAQRIGTIMDADLIVVLEKGRIAGLGTHEELLRSCAVYQEIAYSQFSKEELENA</sequence>
<feature type="transmembrane region" description="Helical" evidence="10">
    <location>
        <begin position="12"/>
        <end position="29"/>
    </location>
</feature>
<evidence type="ECO:0000256" key="6">
    <source>
        <dbReference type="ARBA" id="ARBA00022741"/>
    </source>
</evidence>
<dbReference type="PANTHER" id="PTHR43394:SF1">
    <property type="entry name" value="ATP-BINDING CASSETTE SUB-FAMILY B MEMBER 10, MITOCHONDRIAL"/>
    <property type="match status" value="1"/>
</dbReference>
<dbReference type="InterPro" id="IPR003593">
    <property type="entry name" value="AAA+_ATPase"/>
</dbReference>
<dbReference type="PROSITE" id="PS00211">
    <property type="entry name" value="ABC_TRANSPORTER_1"/>
    <property type="match status" value="1"/>
</dbReference>
<evidence type="ECO:0000256" key="8">
    <source>
        <dbReference type="ARBA" id="ARBA00022989"/>
    </source>
</evidence>
<dbReference type="InterPro" id="IPR017871">
    <property type="entry name" value="ABC_transporter-like_CS"/>
</dbReference>
<keyword evidence="7 13" id="KW-0067">ATP-binding</keyword>